<dbReference type="EMBL" id="VORX01000001">
    <property type="protein sequence ID" value="TXE10472.1"/>
    <property type="molecule type" value="Genomic_DNA"/>
</dbReference>
<comment type="caution">
    <text evidence="4">The sequence shown here is derived from an EMBL/GenBank/DDBJ whole genome shotgun (WGS) entry which is preliminary data.</text>
</comment>
<dbReference type="GO" id="GO:0016491">
    <property type="term" value="F:oxidoreductase activity"/>
    <property type="evidence" value="ECO:0007669"/>
    <property type="project" value="UniProtKB-KW"/>
</dbReference>
<evidence type="ECO:0000256" key="1">
    <source>
        <dbReference type="ARBA" id="ARBA00023002"/>
    </source>
</evidence>
<dbReference type="SUPFAM" id="SSF51735">
    <property type="entry name" value="NAD(P)-binding Rossmann-fold domains"/>
    <property type="match status" value="1"/>
</dbReference>
<accession>A0A5C7AXK9</accession>
<evidence type="ECO:0000259" key="3">
    <source>
        <dbReference type="Pfam" id="PF22725"/>
    </source>
</evidence>
<dbReference type="Pfam" id="PF22725">
    <property type="entry name" value="GFO_IDH_MocA_C3"/>
    <property type="match status" value="1"/>
</dbReference>
<evidence type="ECO:0000313" key="5">
    <source>
        <dbReference type="Proteomes" id="UP000321734"/>
    </source>
</evidence>
<name>A0A5C7AXK9_9FLAO</name>
<keyword evidence="1" id="KW-0560">Oxidoreductase</keyword>
<dbReference type="GO" id="GO:0000166">
    <property type="term" value="F:nucleotide binding"/>
    <property type="evidence" value="ECO:0007669"/>
    <property type="project" value="InterPro"/>
</dbReference>
<keyword evidence="5" id="KW-1185">Reference proteome</keyword>
<gene>
    <name evidence="4" type="ORF">ES711_00745</name>
</gene>
<dbReference type="InterPro" id="IPR055170">
    <property type="entry name" value="GFO_IDH_MocA-like_dom"/>
</dbReference>
<dbReference type="InterPro" id="IPR000683">
    <property type="entry name" value="Gfo/Idh/MocA-like_OxRdtase_N"/>
</dbReference>
<dbReference type="Gene3D" id="3.30.360.10">
    <property type="entry name" value="Dihydrodipicolinate Reductase, domain 2"/>
    <property type="match status" value="1"/>
</dbReference>
<sequence>MKEKTTYKWGMIGCGSVTEVKSAPAYQQTDGFELFAVMGRDLSKAKDYAQRHHVPNVYDDADTLINHPEIDAVYIATPPDSHEYYALKVAAAGKICCIEKPLAPTYEACQNITAAFEARNLPLFVSYYRRSLPRFLKIKEWLDQNKIGTIRHLHWQFEKPTNDLDKSRAYNWRTDASIAPGGYFDDLASHGLNLFTFLLGRIARAEGIAENRLGLYSAKDSITGKWVHESGVSGFGSWDFGAEQRQDVVKIYGNEGNITFSVFGEQPIVLENDEERIELTIEHPKHIQAYHVENMKAHLNGEGEHPSKGASAAHTSWVMECILQNKIEVINN</sequence>
<organism evidence="4 5">
    <name type="scientific">Gelidibacter salicanalis</name>
    <dbReference type="NCBI Taxonomy" id="291193"/>
    <lineage>
        <taxon>Bacteria</taxon>
        <taxon>Pseudomonadati</taxon>
        <taxon>Bacteroidota</taxon>
        <taxon>Flavobacteriia</taxon>
        <taxon>Flavobacteriales</taxon>
        <taxon>Flavobacteriaceae</taxon>
        <taxon>Gelidibacter</taxon>
    </lineage>
</organism>
<dbReference type="Gene3D" id="3.40.50.720">
    <property type="entry name" value="NAD(P)-binding Rossmann-like Domain"/>
    <property type="match status" value="1"/>
</dbReference>
<evidence type="ECO:0000313" key="4">
    <source>
        <dbReference type="EMBL" id="TXE10472.1"/>
    </source>
</evidence>
<dbReference type="AlphaFoldDB" id="A0A5C7AXK9"/>
<dbReference type="OrthoDB" id="9795543at2"/>
<dbReference type="RefSeq" id="WP_146888545.1">
    <property type="nucleotide sequence ID" value="NZ_VORX01000001.1"/>
</dbReference>
<dbReference type="SUPFAM" id="SSF55347">
    <property type="entry name" value="Glyceraldehyde-3-phosphate dehydrogenase-like, C-terminal domain"/>
    <property type="match status" value="1"/>
</dbReference>
<dbReference type="InterPro" id="IPR036291">
    <property type="entry name" value="NAD(P)-bd_dom_sf"/>
</dbReference>
<feature type="domain" description="GFO/IDH/MocA-like oxidoreductase" evidence="3">
    <location>
        <begin position="135"/>
        <end position="258"/>
    </location>
</feature>
<proteinExistence type="predicted"/>
<dbReference type="Proteomes" id="UP000321734">
    <property type="component" value="Unassembled WGS sequence"/>
</dbReference>
<evidence type="ECO:0000259" key="2">
    <source>
        <dbReference type="Pfam" id="PF01408"/>
    </source>
</evidence>
<dbReference type="PANTHER" id="PTHR43818">
    <property type="entry name" value="BCDNA.GH03377"/>
    <property type="match status" value="1"/>
</dbReference>
<dbReference type="PANTHER" id="PTHR43818:SF11">
    <property type="entry name" value="BCDNA.GH03377"/>
    <property type="match status" value="1"/>
</dbReference>
<protein>
    <submittedName>
        <fullName evidence="4">Gfo/Idh/MocA family oxidoreductase</fullName>
    </submittedName>
</protein>
<reference evidence="4 5" key="1">
    <citation type="submission" date="2019-08" db="EMBL/GenBank/DDBJ databases">
        <title>Genome sequence of Gelidibacter salicanalis IC162T.</title>
        <authorList>
            <person name="Bowman J.P."/>
        </authorList>
    </citation>
    <scope>NUCLEOTIDE SEQUENCE [LARGE SCALE GENOMIC DNA]</scope>
    <source>
        <strain evidence="4 5">IC162</strain>
    </source>
</reference>
<feature type="domain" description="Gfo/Idh/MocA-like oxidoreductase N-terminal" evidence="2">
    <location>
        <begin position="8"/>
        <end position="126"/>
    </location>
</feature>
<dbReference type="InterPro" id="IPR050463">
    <property type="entry name" value="Gfo/Idh/MocA_oxidrdct_glycsds"/>
</dbReference>
<dbReference type="Pfam" id="PF01408">
    <property type="entry name" value="GFO_IDH_MocA"/>
    <property type="match status" value="1"/>
</dbReference>